<feature type="chain" id="PRO_5036848218" description="FecR protein domain-containing protein" evidence="2">
    <location>
        <begin position="35"/>
        <end position="723"/>
    </location>
</feature>
<comment type="caution">
    <text evidence="3">The sequence shown here is derived from an EMBL/GenBank/DDBJ whole genome shotgun (WGS) entry which is preliminary data.</text>
</comment>
<dbReference type="AlphaFoldDB" id="A0A964DY08"/>
<feature type="compositionally biased region" description="Basic and acidic residues" evidence="1">
    <location>
        <begin position="651"/>
        <end position="662"/>
    </location>
</feature>
<dbReference type="Proteomes" id="UP000708298">
    <property type="component" value="Unassembled WGS sequence"/>
</dbReference>
<proteinExistence type="predicted"/>
<dbReference type="Gene3D" id="2.60.120.1440">
    <property type="match status" value="1"/>
</dbReference>
<dbReference type="PANTHER" id="PTHR38731">
    <property type="entry name" value="LIPL45-RELATED LIPOPROTEIN-RELATED"/>
    <property type="match status" value="1"/>
</dbReference>
<evidence type="ECO:0000313" key="4">
    <source>
        <dbReference type="Proteomes" id="UP000708298"/>
    </source>
</evidence>
<keyword evidence="2" id="KW-0732">Signal</keyword>
<evidence type="ECO:0000256" key="2">
    <source>
        <dbReference type="SAM" id="SignalP"/>
    </source>
</evidence>
<evidence type="ECO:0000313" key="3">
    <source>
        <dbReference type="EMBL" id="MCB8874845.1"/>
    </source>
</evidence>
<evidence type="ECO:0008006" key="5">
    <source>
        <dbReference type="Google" id="ProtNLM"/>
    </source>
</evidence>
<feature type="region of interest" description="Disordered" evidence="1">
    <location>
        <begin position="527"/>
        <end position="723"/>
    </location>
</feature>
<sequence>MSYRVRWSLVPTVIASIGLVSANLAASAPAFAQAAPPPAPPGATANTAADAGDPPARVGWLSNLSGAVSFHSASQNAWATATQNYPVATGDAVWTQPQAQASVMIDSSRIALAGGTELTAQEIDQSTITAALSQGEIFLNIVALENGQSVVIQTPRGTAQITGAGQYEIFAGDSNTPTYVTAVTGAIQFTGLGASGPQAIAAQQTLVVSGTNPVQAQLGGMQQDQFLTSMLQQAAPPPPPTATAAPPVTAQMTGASVLTQYGSWSQQAGVGAVWFPQVASSWVPYRDGHWAYVQPWGWTWVDNAPWGFAPFHYGRWAQYGDRWGWVPEPAGDPGYNEASYQPVYAPALVTFIGAAAGVLTAAAFASGAIGWAPLGPREAYYPPYPVSPRYFGAYNRPYVQNYNQFYQRNVTVVNNRISYRDVGNENNGPGAGGGFYNRQGATFAPRDAMVGGRPIATVAHGLPQGAQVQAFRPGAGGGGQHGLPPAPQAGQQPHGAAAPGPAFRPIQAGEAGGRRAAPPMLVAHGAVAPSFHGGGQLTGGQPVPGARPAAMPQPHAPQAGPPGIAAHNLPALAPAAGHAAAAHPQAMPMQAPMQAHAAPGQPQAPRPAAIQPGQPPRTEAARPTTPPIQAPRTAAPRPAPQAPRAVAPRMEAPRAEAPRAEAPRVQAPRPAPAPRVEAPRPAAPRVEMPRPAPAPRMEAPRPAPHAEAPRPAPHGNPPRPPQH</sequence>
<feature type="compositionally biased region" description="Low complexity" evidence="1">
    <location>
        <begin position="42"/>
        <end position="52"/>
    </location>
</feature>
<dbReference type="InterPro" id="IPR046535">
    <property type="entry name" value="DUF6600"/>
</dbReference>
<dbReference type="PANTHER" id="PTHR38731:SF1">
    <property type="entry name" value="FECR PROTEIN DOMAIN-CONTAINING PROTEIN"/>
    <property type="match status" value="1"/>
</dbReference>
<accession>A0A964DY08</accession>
<reference evidence="3" key="1">
    <citation type="journal article" date="2021" name="Microorganisms">
        <title>Acidisoma silvae sp. nov. and Acidisomacellulosilytica sp. nov., Two Acidophilic Bacteria Isolated from Decaying Wood, Hydrolyzing Cellulose and Producing Poly-3-hydroxybutyrate.</title>
        <authorList>
            <person name="Mieszkin S."/>
            <person name="Pouder E."/>
            <person name="Uroz S."/>
            <person name="Simon-Colin C."/>
            <person name="Alain K."/>
        </authorList>
    </citation>
    <scope>NUCLEOTIDE SEQUENCE</scope>
    <source>
        <strain evidence="3">HW T2.11</strain>
    </source>
</reference>
<feature type="compositionally biased region" description="Low complexity" evidence="1">
    <location>
        <begin position="548"/>
        <end position="623"/>
    </location>
</feature>
<reference evidence="3" key="2">
    <citation type="submission" date="2021-01" db="EMBL/GenBank/DDBJ databases">
        <authorList>
            <person name="Mieszkin S."/>
            <person name="Pouder E."/>
            <person name="Alain K."/>
        </authorList>
    </citation>
    <scope>NUCLEOTIDE SEQUENCE</scope>
    <source>
        <strain evidence="3">HW T2.11</strain>
    </source>
</reference>
<dbReference type="EMBL" id="JAESVB010000002">
    <property type="protein sequence ID" value="MCB8874845.1"/>
    <property type="molecule type" value="Genomic_DNA"/>
</dbReference>
<organism evidence="3 4">
    <name type="scientific">Acidisoma silvae</name>
    <dbReference type="NCBI Taxonomy" id="2802396"/>
    <lineage>
        <taxon>Bacteria</taxon>
        <taxon>Pseudomonadati</taxon>
        <taxon>Pseudomonadota</taxon>
        <taxon>Alphaproteobacteria</taxon>
        <taxon>Acetobacterales</taxon>
        <taxon>Acidocellaceae</taxon>
        <taxon>Acidisoma</taxon>
    </lineage>
</organism>
<feature type="compositionally biased region" description="Low complexity" evidence="1">
    <location>
        <begin position="488"/>
        <end position="515"/>
    </location>
</feature>
<protein>
    <recommendedName>
        <fullName evidence="5">FecR protein domain-containing protein</fullName>
    </recommendedName>
</protein>
<keyword evidence="4" id="KW-1185">Reference proteome</keyword>
<feature type="region of interest" description="Disordered" evidence="1">
    <location>
        <begin position="32"/>
        <end position="52"/>
    </location>
</feature>
<feature type="compositionally biased region" description="Low complexity" evidence="1">
    <location>
        <begin position="630"/>
        <end position="650"/>
    </location>
</feature>
<feature type="signal peptide" evidence="2">
    <location>
        <begin position="1"/>
        <end position="34"/>
    </location>
</feature>
<feature type="compositionally biased region" description="Low complexity" evidence="1">
    <location>
        <begin position="663"/>
        <end position="686"/>
    </location>
</feature>
<dbReference type="Pfam" id="PF20245">
    <property type="entry name" value="DUF6600"/>
    <property type="match status" value="1"/>
</dbReference>
<feature type="compositionally biased region" description="Pro residues" evidence="1">
    <location>
        <begin position="710"/>
        <end position="723"/>
    </location>
</feature>
<name>A0A964DY08_9PROT</name>
<feature type="region of interest" description="Disordered" evidence="1">
    <location>
        <begin position="468"/>
        <end position="515"/>
    </location>
</feature>
<evidence type="ECO:0000256" key="1">
    <source>
        <dbReference type="SAM" id="MobiDB-lite"/>
    </source>
</evidence>
<dbReference type="RefSeq" id="WP_227320506.1">
    <property type="nucleotide sequence ID" value="NZ_JAESVB010000002.1"/>
</dbReference>
<gene>
    <name evidence="3" type="ORF">ASILVAE211_06595</name>
</gene>